<gene>
    <name evidence="1" type="ORF">KR76_15330</name>
</gene>
<name>A0A0A1DQX2_NOCSI</name>
<organism evidence="1 2">
    <name type="scientific">Nocardioides simplex</name>
    <name type="common">Arthrobacter simplex</name>
    <dbReference type="NCBI Taxonomy" id="2045"/>
    <lineage>
        <taxon>Bacteria</taxon>
        <taxon>Bacillati</taxon>
        <taxon>Actinomycetota</taxon>
        <taxon>Actinomycetes</taxon>
        <taxon>Propionibacteriales</taxon>
        <taxon>Nocardioidaceae</taxon>
        <taxon>Pimelobacter</taxon>
    </lineage>
</organism>
<dbReference type="KEGG" id="psim:KR76_15330"/>
<accession>A0A0A1DQX2</accession>
<dbReference type="Pfam" id="PF23148">
    <property type="entry name" value="Gp77"/>
    <property type="match status" value="1"/>
</dbReference>
<dbReference type="AlphaFoldDB" id="A0A0A1DQX2"/>
<reference evidence="1 2" key="1">
    <citation type="journal article" date="2015" name="Genome Announc.">
        <title>Complete Genome Sequence of Steroid-Transforming Nocardioides simplex VKM Ac-2033D.</title>
        <authorList>
            <person name="Shtratnikova V.Y."/>
            <person name="Schelkunov M.I."/>
            <person name="Pekov Y.A."/>
            <person name="Fokina V.V."/>
            <person name="Logacheva M.D."/>
            <person name="Sokolov S.L."/>
            <person name="Bragin E.Y."/>
            <person name="Ashapkin V.V."/>
            <person name="Donova M.V."/>
        </authorList>
    </citation>
    <scope>NUCLEOTIDE SEQUENCE [LARGE SCALE GENOMIC DNA]</scope>
    <source>
        <strain evidence="1 2">VKM Ac-2033D</strain>
    </source>
</reference>
<evidence type="ECO:0000313" key="2">
    <source>
        <dbReference type="Proteomes" id="UP000030300"/>
    </source>
</evidence>
<dbReference type="eggNOG" id="ENOG5033FMS">
    <property type="taxonomic scope" value="Bacteria"/>
</dbReference>
<evidence type="ECO:0000313" key="1">
    <source>
        <dbReference type="EMBL" id="AIY17795.1"/>
    </source>
</evidence>
<dbReference type="RefSeq" id="WP_038679481.1">
    <property type="nucleotide sequence ID" value="NZ_BJMC01000009.1"/>
</dbReference>
<dbReference type="InterPro" id="IPR056928">
    <property type="entry name" value="Gp77-like"/>
</dbReference>
<dbReference type="GeneID" id="96610215"/>
<sequence length="89" mass="10010">MANFTKDPDADLDYTRDWAPWLAGGDTIETSTWIVEDGIDHSRESHTDTAATIWLTGGTVGRTYSVTNRITTTSGRTDDRTFTIEIRQR</sequence>
<protein>
    <submittedName>
        <fullName evidence="1">Uncharacterized protein</fullName>
    </submittedName>
</protein>
<proteinExistence type="predicted"/>
<dbReference type="Proteomes" id="UP000030300">
    <property type="component" value="Chromosome"/>
</dbReference>
<dbReference type="HOGENOM" id="CLU_178292_0_0_11"/>
<dbReference type="EMBL" id="CP009896">
    <property type="protein sequence ID" value="AIY17795.1"/>
    <property type="molecule type" value="Genomic_DNA"/>
</dbReference>
<dbReference type="OrthoDB" id="4253749at2"/>
<dbReference type="STRING" id="2045.KR76_15330"/>
<keyword evidence="2" id="KW-1185">Reference proteome</keyword>